<dbReference type="Gene3D" id="1.10.150.320">
    <property type="entry name" value="Photosystem II 12 kDa extrinsic protein"/>
    <property type="match status" value="1"/>
</dbReference>
<dbReference type="SUPFAM" id="SSF47781">
    <property type="entry name" value="RuvA domain 2-like"/>
    <property type="match status" value="1"/>
</dbReference>
<evidence type="ECO:0000256" key="2">
    <source>
        <dbReference type="SAM" id="Phobius"/>
    </source>
</evidence>
<gene>
    <name evidence="4" type="ORF">H9624_11435</name>
</gene>
<proteinExistence type="predicted"/>
<feature type="transmembrane region" description="Helical" evidence="2">
    <location>
        <begin position="93"/>
        <end position="114"/>
    </location>
</feature>
<dbReference type="EMBL" id="JACSPO010000006">
    <property type="protein sequence ID" value="MBD8062931.1"/>
    <property type="molecule type" value="Genomic_DNA"/>
</dbReference>
<accession>A0ABR8Z3M0</accession>
<dbReference type="Pfam" id="PF10531">
    <property type="entry name" value="SLBB"/>
    <property type="match status" value="1"/>
</dbReference>
<dbReference type="Gene3D" id="3.10.560.10">
    <property type="entry name" value="Outer membrane lipoprotein wza domain like"/>
    <property type="match status" value="1"/>
</dbReference>
<dbReference type="Pfam" id="PF12836">
    <property type="entry name" value="HHH_3"/>
    <property type="match status" value="1"/>
</dbReference>
<comment type="caution">
    <text evidence="4">The sequence shown here is derived from an EMBL/GenBank/DDBJ whole genome shotgun (WGS) entry which is preliminary data.</text>
</comment>
<keyword evidence="2" id="KW-0812">Transmembrane</keyword>
<dbReference type="GO" id="GO:0003677">
    <property type="term" value="F:DNA binding"/>
    <property type="evidence" value="ECO:0007669"/>
    <property type="project" value="UniProtKB-KW"/>
</dbReference>
<feature type="region of interest" description="Disordered" evidence="1">
    <location>
        <begin position="43"/>
        <end position="83"/>
    </location>
</feature>
<dbReference type="InterPro" id="IPR003583">
    <property type="entry name" value="Hlx-hairpin-Hlx_DNA-bd_motif"/>
</dbReference>
<dbReference type="InterPro" id="IPR019554">
    <property type="entry name" value="Soluble_ligand-bd"/>
</dbReference>
<organism evidence="4 5">
    <name type="scientific">Oceanitalea stevensii</name>
    <dbReference type="NCBI Taxonomy" id="2763072"/>
    <lineage>
        <taxon>Bacteria</taxon>
        <taxon>Bacillati</taxon>
        <taxon>Actinomycetota</taxon>
        <taxon>Actinomycetes</taxon>
        <taxon>Micrococcales</taxon>
        <taxon>Bogoriellaceae</taxon>
        <taxon>Georgenia</taxon>
    </lineage>
</organism>
<dbReference type="NCBIfam" id="TIGR00426">
    <property type="entry name" value="competence protein ComEA helix-hairpin-helix repeat region"/>
    <property type="match status" value="1"/>
</dbReference>
<keyword evidence="4" id="KW-0238">DNA-binding</keyword>
<dbReference type="InterPro" id="IPR004509">
    <property type="entry name" value="Competence_ComEA_HhH"/>
</dbReference>
<evidence type="ECO:0000256" key="1">
    <source>
        <dbReference type="SAM" id="MobiDB-lite"/>
    </source>
</evidence>
<feature type="domain" description="Helix-hairpin-helix DNA-binding motif class 1" evidence="3">
    <location>
        <begin position="264"/>
        <end position="283"/>
    </location>
</feature>
<reference evidence="4 5" key="1">
    <citation type="submission" date="2020-08" db="EMBL/GenBank/DDBJ databases">
        <title>A Genomic Blueprint of the Chicken Gut Microbiome.</title>
        <authorList>
            <person name="Gilroy R."/>
            <person name="Ravi A."/>
            <person name="Getino M."/>
            <person name="Pursley I."/>
            <person name="Horton D.L."/>
            <person name="Alikhan N.-F."/>
            <person name="Baker D."/>
            <person name="Gharbi K."/>
            <person name="Hall N."/>
            <person name="Watson M."/>
            <person name="Adriaenssens E.M."/>
            <person name="Foster-Nyarko E."/>
            <person name="Jarju S."/>
            <person name="Secka A."/>
            <person name="Antonio M."/>
            <person name="Oren A."/>
            <person name="Chaudhuri R."/>
            <person name="La Ragione R.M."/>
            <person name="Hildebrand F."/>
            <person name="Pallen M.J."/>
        </authorList>
    </citation>
    <scope>NUCLEOTIDE SEQUENCE [LARGE SCALE GENOMIC DNA]</scope>
    <source>
        <strain evidence="4 5">Sa1BUA1</strain>
    </source>
</reference>
<feature type="region of interest" description="Disordered" evidence="1">
    <location>
        <begin position="228"/>
        <end position="247"/>
    </location>
</feature>
<feature type="domain" description="Helix-hairpin-helix DNA-binding motif class 1" evidence="3">
    <location>
        <begin position="294"/>
        <end position="313"/>
    </location>
</feature>
<feature type="region of interest" description="Disordered" evidence="1">
    <location>
        <begin position="133"/>
        <end position="162"/>
    </location>
</feature>
<dbReference type="RefSeq" id="WP_251840032.1">
    <property type="nucleotide sequence ID" value="NZ_JACSPO010000006.1"/>
</dbReference>
<dbReference type="InterPro" id="IPR010994">
    <property type="entry name" value="RuvA_2-like"/>
</dbReference>
<keyword evidence="5" id="KW-1185">Reference proteome</keyword>
<dbReference type="InterPro" id="IPR051675">
    <property type="entry name" value="Endo/Exo/Phosphatase_dom_1"/>
</dbReference>
<keyword evidence="2" id="KW-1133">Transmembrane helix</keyword>
<evidence type="ECO:0000313" key="4">
    <source>
        <dbReference type="EMBL" id="MBD8062931.1"/>
    </source>
</evidence>
<name>A0ABR8Z3M0_9MICO</name>
<sequence length="316" mass="31681">MAPTRRTDSAARLRALTRRAYTATSGHLDLDDDAGREFDRIVSGEGDESWGDGAAADRTGRDDAGAVGRAGVGRRSVDAQGRPVRRWSVSGRAVVVVLAVVAAFAGAVVARAIALGPSDAVPVPEVSAVVEPAAPDASPAASPPPSGDAATGDPPGEPEPTAEPAGVVVVHVAGAVHEPGVVELPLGARVADAVAAAGGEQPDAELAAVNLARPLVDGEQVYVPQVGEEPPGAGGPPPDVGAGQVAGEPAAEGGVVDLNSADLAALDTLPGVGPAIAQRILEWREANGPFHSVEELLEVSGIGPATLEKLRERVRV</sequence>
<dbReference type="SMART" id="SM00278">
    <property type="entry name" value="HhH1"/>
    <property type="match status" value="2"/>
</dbReference>
<evidence type="ECO:0000313" key="5">
    <source>
        <dbReference type="Proteomes" id="UP000661894"/>
    </source>
</evidence>
<dbReference type="PANTHER" id="PTHR21180:SF32">
    <property type="entry name" value="ENDONUCLEASE_EXONUCLEASE_PHOSPHATASE FAMILY DOMAIN-CONTAINING PROTEIN 1"/>
    <property type="match status" value="1"/>
</dbReference>
<dbReference type="Proteomes" id="UP000661894">
    <property type="component" value="Unassembled WGS sequence"/>
</dbReference>
<evidence type="ECO:0000259" key="3">
    <source>
        <dbReference type="SMART" id="SM00278"/>
    </source>
</evidence>
<keyword evidence="2" id="KW-0472">Membrane</keyword>
<protein>
    <submittedName>
        <fullName evidence="4">ComEA family DNA-binding protein</fullName>
    </submittedName>
</protein>
<dbReference type="PANTHER" id="PTHR21180">
    <property type="entry name" value="ENDONUCLEASE/EXONUCLEASE/PHOSPHATASE FAMILY DOMAIN-CONTAINING PROTEIN 1"/>
    <property type="match status" value="1"/>
</dbReference>